<reference evidence="7" key="1">
    <citation type="submission" date="2016-10" db="EMBL/GenBank/DDBJ databases">
        <authorList>
            <person name="Varghese N."/>
            <person name="Submissions S."/>
        </authorList>
    </citation>
    <scope>NUCLEOTIDE SEQUENCE [LARGE SCALE GENOMIC DNA]</scope>
    <source>
        <strain evidence="7">CGMCC 1.6444</strain>
    </source>
</reference>
<keyword evidence="7" id="KW-1185">Reference proteome</keyword>
<dbReference type="Gene3D" id="1.10.150.130">
    <property type="match status" value="1"/>
</dbReference>
<comment type="similarity">
    <text evidence="1">Belongs to the 'phage' integrase family.</text>
</comment>
<dbReference type="STRING" id="419597.SAMN04487957_10545"/>
<name>A0A1H0IA67_9GAMM</name>
<dbReference type="GO" id="GO:0015074">
    <property type="term" value="P:DNA integration"/>
    <property type="evidence" value="ECO:0007669"/>
    <property type="project" value="UniProtKB-KW"/>
</dbReference>
<dbReference type="PROSITE" id="PS51898">
    <property type="entry name" value="TYR_RECOMBINASE"/>
    <property type="match status" value="1"/>
</dbReference>
<keyword evidence="2" id="KW-0229">DNA integration</keyword>
<keyword evidence="4" id="KW-0233">DNA recombination</keyword>
<dbReference type="InterPro" id="IPR013762">
    <property type="entry name" value="Integrase-like_cat_sf"/>
</dbReference>
<keyword evidence="3" id="KW-0238">DNA-binding</keyword>
<dbReference type="InterPro" id="IPR011010">
    <property type="entry name" value="DNA_brk_join_enz"/>
</dbReference>
<evidence type="ECO:0000256" key="2">
    <source>
        <dbReference type="ARBA" id="ARBA00022908"/>
    </source>
</evidence>
<dbReference type="Pfam" id="PF00589">
    <property type="entry name" value="Phage_integrase"/>
    <property type="match status" value="1"/>
</dbReference>
<protein>
    <submittedName>
        <fullName evidence="6">Phage integrase family protein</fullName>
    </submittedName>
</protein>
<dbReference type="OrthoDB" id="6173494at2"/>
<dbReference type="SUPFAM" id="SSF56349">
    <property type="entry name" value="DNA breaking-rejoining enzymes"/>
    <property type="match status" value="1"/>
</dbReference>
<proteinExistence type="inferred from homology"/>
<accession>A0A1H0IA67</accession>
<dbReference type="PANTHER" id="PTHR30629">
    <property type="entry name" value="PROPHAGE INTEGRASE"/>
    <property type="match status" value="1"/>
</dbReference>
<evidence type="ECO:0000256" key="4">
    <source>
        <dbReference type="ARBA" id="ARBA00023172"/>
    </source>
</evidence>
<evidence type="ECO:0000259" key="5">
    <source>
        <dbReference type="PROSITE" id="PS51898"/>
    </source>
</evidence>
<evidence type="ECO:0000313" key="7">
    <source>
        <dbReference type="Proteomes" id="UP000199075"/>
    </source>
</evidence>
<dbReference type="EMBL" id="FNIV01000005">
    <property type="protein sequence ID" value="SDO28349.1"/>
    <property type="molecule type" value="Genomic_DNA"/>
</dbReference>
<dbReference type="Proteomes" id="UP000199075">
    <property type="component" value="Unassembled WGS sequence"/>
</dbReference>
<dbReference type="GO" id="GO:0003677">
    <property type="term" value="F:DNA binding"/>
    <property type="evidence" value="ECO:0007669"/>
    <property type="project" value="UniProtKB-KW"/>
</dbReference>
<sequence length="336" mass="38475">MKGMPKRWAYKHGAFYYRPREGERDAFDGKTWFRLGATYAEALRAFADRMELQMGDTLASLIDRYSLEVLPTLSYSAQNNYRLSLDRLRRVMGHNAVGVIVPKLVYRYLDELQQKKTMQAANQDLKVLNRVLDFAVRWGVIDRHPIKGHVKAYGIRDGLKKARTRYVEDWELAEWQRVASAQQRAFAAIIMLTGARKSDTLRIMEAHISDAELTIQVSKTGKTISFLLTEALRQAIAEARACKPKASLYLLPNHRGRCYVSEQGLTQTWDGKWADTMRKALRDTDLEASFTQHDLRAKVGSDADTDARAQELLGHTSTAVTRQHYRRKSKAIRPVK</sequence>
<dbReference type="RefSeq" id="WP_089678330.1">
    <property type="nucleotide sequence ID" value="NZ_FNIV01000005.1"/>
</dbReference>
<gene>
    <name evidence="6" type="ORF">SAMN04487957_10545</name>
</gene>
<dbReference type="InterPro" id="IPR002104">
    <property type="entry name" value="Integrase_catalytic"/>
</dbReference>
<dbReference type="GO" id="GO:0006310">
    <property type="term" value="P:DNA recombination"/>
    <property type="evidence" value="ECO:0007669"/>
    <property type="project" value="UniProtKB-KW"/>
</dbReference>
<dbReference type="AlphaFoldDB" id="A0A1H0IA67"/>
<organism evidence="6 7">
    <name type="scientific">Halomonas shengliensis</name>
    <dbReference type="NCBI Taxonomy" id="419597"/>
    <lineage>
        <taxon>Bacteria</taxon>
        <taxon>Pseudomonadati</taxon>
        <taxon>Pseudomonadota</taxon>
        <taxon>Gammaproteobacteria</taxon>
        <taxon>Oceanospirillales</taxon>
        <taxon>Halomonadaceae</taxon>
        <taxon>Halomonas</taxon>
    </lineage>
</organism>
<dbReference type="PANTHER" id="PTHR30629:SF2">
    <property type="entry name" value="PROPHAGE INTEGRASE INTS-RELATED"/>
    <property type="match status" value="1"/>
</dbReference>
<dbReference type="Gene3D" id="1.10.443.10">
    <property type="entry name" value="Intergrase catalytic core"/>
    <property type="match status" value="1"/>
</dbReference>
<evidence type="ECO:0000313" key="6">
    <source>
        <dbReference type="EMBL" id="SDO28349.1"/>
    </source>
</evidence>
<dbReference type="InterPro" id="IPR010998">
    <property type="entry name" value="Integrase_recombinase_N"/>
</dbReference>
<dbReference type="InterPro" id="IPR050808">
    <property type="entry name" value="Phage_Integrase"/>
</dbReference>
<evidence type="ECO:0000256" key="3">
    <source>
        <dbReference type="ARBA" id="ARBA00023125"/>
    </source>
</evidence>
<evidence type="ECO:0000256" key="1">
    <source>
        <dbReference type="ARBA" id="ARBA00008857"/>
    </source>
</evidence>
<feature type="domain" description="Tyr recombinase" evidence="5">
    <location>
        <begin position="163"/>
        <end position="336"/>
    </location>
</feature>